<dbReference type="InterPro" id="IPR023157">
    <property type="entry name" value="AGR-C-984p-like_sf"/>
</dbReference>
<dbReference type="SUPFAM" id="SSF158837">
    <property type="entry name" value="AGR C 984p-like"/>
    <property type="match status" value="2"/>
</dbReference>
<dbReference type="InterPro" id="IPR010626">
    <property type="entry name" value="DUF1217"/>
</dbReference>
<reference evidence="1 2" key="1">
    <citation type="submission" date="2020-02" db="EMBL/GenBank/DDBJ databases">
        <title>Genome sequence of strain CCNWXJ40-4.</title>
        <authorList>
            <person name="Gao J."/>
            <person name="Sun J."/>
        </authorList>
    </citation>
    <scope>NUCLEOTIDE SEQUENCE [LARGE SCALE GENOMIC DNA]</scope>
    <source>
        <strain evidence="1 2">CCNWXJ 40-4</strain>
    </source>
</reference>
<dbReference type="Pfam" id="PF06748">
    <property type="entry name" value="DUF1217"/>
    <property type="match status" value="2"/>
</dbReference>
<protein>
    <submittedName>
        <fullName evidence="1">DUF1217 domain-containing protein</fullName>
    </submittedName>
</protein>
<evidence type="ECO:0000313" key="1">
    <source>
        <dbReference type="EMBL" id="NGO55364.1"/>
    </source>
</evidence>
<organism evidence="1 2">
    <name type="scientific">Allomesorhizobium camelthorni</name>
    <dbReference type="NCBI Taxonomy" id="475069"/>
    <lineage>
        <taxon>Bacteria</taxon>
        <taxon>Pseudomonadati</taxon>
        <taxon>Pseudomonadota</taxon>
        <taxon>Alphaproteobacteria</taxon>
        <taxon>Hyphomicrobiales</taxon>
        <taxon>Phyllobacteriaceae</taxon>
        <taxon>Allomesorhizobium</taxon>
    </lineage>
</organism>
<sequence>MINTFTSYQLIARDLPKALDRVENQPMVDRETKYYLENITKVKTIDEFVKNDRLFRYAMKAHGLEDMAYAKAFMVKALKEGVSDPESFANKLTDKRYAEFVESFNFAAHGELATVYNKAQQGAVANYQTQAAIAGVDPTSASVQAEVTYYLANIVNVKSIGDLMSNDRLAQFALAAFGLDDTEENKDLARAVLEGGLRNPDSLANTMTDKTFVAFASMYNFEELGEETTTYSLAQRPAIDKFMRQTLEEDAGKQNEGVRLALYFERKAETLTSFYEILADPALARVVRTVLSLPDSFASADIDKQVQLFESKLNIEDFSDPKELGKFLTRFTSLWEIDNPTSTAQTSLSVLFSQPVEYGISTNTLFAIQAMKR</sequence>
<comment type="caution">
    <text evidence="1">The sequence shown here is derived from an EMBL/GenBank/DDBJ whole genome shotgun (WGS) entry which is preliminary data.</text>
</comment>
<dbReference type="EMBL" id="JAAKZF010000095">
    <property type="protein sequence ID" value="NGO55364.1"/>
    <property type="molecule type" value="Genomic_DNA"/>
</dbReference>
<name>A0A6G4WL64_9HYPH</name>
<accession>A0A6G4WL64</accession>
<dbReference type="Proteomes" id="UP001642900">
    <property type="component" value="Unassembled WGS sequence"/>
</dbReference>
<dbReference type="RefSeq" id="WP_165033719.1">
    <property type="nucleotide sequence ID" value="NZ_JAAKZF010000095.1"/>
</dbReference>
<dbReference type="Gene3D" id="1.10.3700.10">
    <property type="entry name" value="AGR C 984p-like"/>
    <property type="match status" value="2"/>
</dbReference>
<dbReference type="AlphaFoldDB" id="A0A6G4WL64"/>
<proteinExistence type="predicted"/>
<evidence type="ECO:0000313" key="2">
    <source>
        <dbReference type="Proteomes" id="UP001642900"/>
    </source>
</evidence>
<gene>
    <name evidence="1" type="ORF">G6N73_30695</name>
</gene>
<keyword evidence="2" id="KW-1185">Reference proteome</keyword>